<reference evidence="1 2" key="1">
    <citation type="submission" date="2018-03" db="EMBL/GenBank/DDBJ databases">
        <title>Genome assembly of novel Miniimonas species PCH200.</title>
        <authorList>
            <person name="Thakur V."/>
            <person name="Kumar V."/>
            <person name="Singh D."/>
        </authorList>
    </citation>
    <scope>NUCLEOTIDE SEQUENCE [LARGE SCALE GENOMIC DNA]</scope>
    <source>
        <strain evidence="1 2">PCH200</strain>
    </source>
</reference>
<name>A0A2U1ZSH7_9MICO</name>
<protein>
    <submittedName>
        <fullName evidence="1">Uncharacterized protein</fullName>
    </submittedName>
</protein>
<dbReference type="Gene3D" id="1.10.8.1060">
    <property type="entry name" value="Corynebacterium glutamicum thioredoxin-dependent arsenate reductase, N-terminal domain"/>
    <property type="match status" value="1"/>
</dbReference>
<proteinExistence type="predicted"/>
<keyword evidence="2" id="KW-1185">Reference proteome</keyword>
<dbReference type="NCBIfam" id="NF046112">
    <property type="entry name" value="MSMEG_6209_Nter"/>
    <property type="match status" value="1"/>
</dbReference>
<gene>
    <name evidence="1" type="ORF">C8046_03820</name>
</gene>
<dbReference type="AlphaFoldDB" id="A0A2U1ZSH7"/>
<comment type="caution">
    <text evidence="1">The sequence shown here is derived from an EMBL/GenBank/DDBJ whole genome shotgun (WGS) entry which is preliminary data.</text>
</comment>
<dbReference type="Proteomes" id="UP000245166">
    <property type="component" value="Unassembled WGS sequence"/>
</dbReference>
<evidence type="ECO:0000313" key="1">
    <source>
        <dbReference type="EMBL" id="PWD49938.1"/>
    </source>
</evidence>
<sequence>MTHSTRDFDFDRTVHTVVNHLVETFPDADPAELEREATEATAHFADKPITDFADVLAEREARAHLAAQQGPTPTD</sequence>
<dbReference type="EMBL" id="PYHR01000002">
    <property type="protein sequence ID" value="PWD49938.1"/>
    <property type="molecule type" value="Genomic_DNA"/>
</dbReference>
<organism evidence="1 2">
    <name type="scientific">Serinibacter arcticus</name>
    <dbReference type="NCBI Taxonomy" id="1655435"/>
    <lineage>
        <taxon>Bacteria</taxon>
        <taxon>Bacillati</taxon>
        <taxon>Actinomycetota</taxon>
        <taxon>Actinomycetes</taxon>
        <taxon>Micrococcales</taxon>
        <taxon>Beutenbergiaceae</taxon>
        <taxon>Serinibacter</taxon>
    </lineage>
</organism>
<evidence type="ECO:0000313" key="2">
    <source>
        <dbReference type="Proteomes" id="UP000245166"/>
    </source>
</evidence>
<dbReference type="RefSeq" id="WP_109228322.1">
    <property type="nucleotide sequence ID" value="NZ_PYHR01000002.1"/>
</dbReference>
<accession>A0A2U1ZSH7</accession>